<evidence type="ECO:0000313" key="3">
    <source>
        <dbReference type="Proteomes" id="UP000232229"/>
    </source>
</evidence>
<reference evidence="2 3" key="1">
    <citation type="submission" date="2017-08" db="EMBL/GenBank/DDBJ databases">
        <title>Complete Genome Sequence of Mesoplasma chauliocola.</title>
        <authorList>
            <person name="Knight T.F.Jr."/>
            <person name="Citino T."/>
        </authorList>
    </citation>
    <scope>NUCLEOTIDE SEQUENCE [LARGE SCALE GENOMIC DNA]</scope>
    <source>
        <strain evidence="2 3">CHPA-2</strain>
    </source>
</reference>
<dbReference type="RefSeq" id="WP_027875563.1">
    <property type="nucleotide sequence ID" value="NZ_CP023173.1"/>
</dbReference>
<dbReference type="EMBL" id="CP023173">
    <property type="protein sequence ID" value="ASZ09239.1"/>
    <property type="molecule type" value="Genomic_DNA"/>
</dbReference>
<keyword evidence="1" id="KW-0732">Signal</keyword>
<sequence>MKKLILLLSSIALLALTTTSLIACDINQQDKEKPSKAEPVDLITLELNTTIYLSSWLDINKTSIWSELKNINRPLDIKWEYLTIVKTNEYVLTSLNQQVYTNSQILSVKQKTNINTLNKDVLIKTAEINANNLISIFKQNNQELIDYELICINQTKNWIIKIKANNLYDGEINLNIQEIKHIDDVINNKLFQVEKLDLSTKELNELVKQAYVELIEVNMHFMWVDDNTWEINVSPKERLYYGSCLIQLYI</sequence>
<proteinExistence type="predicted"/>
<dbReference type="PROSITE" id="PS51257">
    <property type="entry name" value="PROKAR_LIPOPROTEIN"/>
    <property type="match status" value="1"/>
</dbReference>
<feature type="chain" id="PRO_5011723236" description="Lipoprotein" evidence="1">
    <location>
        <begin position="24"/>
        <end position="250"/>
    </location>
</feature>
<dbReference type="Proteomes" id="UP000232229">
    <property type="component" value="Chromosome"/>
</dbReference>
<evidence type="ECO:0000313" key="2">
    <source>
        <dbReference type="EMBL" id="ASZ09239.1"/>
    </source>
</evidence>
<feature type="signal peptide" evidence="1">
    <location>
        <begin position="1"/>
        <end position="23"/>
    </location>
</feature>
<evidence type="ECO:0008006" key="4">
    <source>
        <dbReference type="Google" id="ProtNLM"/>
    </source>
</evidence>
<dbReference type="KEGG" id="mchc:CK556_02650"/>
<protein>
    <recommendedName>
        <fullName evidence="4">Lipoprotein</fullName>
    </recommendedName>
</protein>
<evidence type="ECO:0000256" key="1">
    <source>
        <dbReference type="SAM" id="SignalP"/>
    </source>
</evidence>
<organism evidence="2 3">
    <name type="scientific">Mesoplasma chauliocola</name>
    <dbReference type="NCBI Taxonomy" id="216427"/>
    <lineage>
        <taxon>Bacteria</taxon>
        <taxon>Bacillati</taxon>
        <taxon>Mycoplasmatota</taxon>
        <taxon>Mollicutes</taxon>
        <taxon>Entomoplasmatales</taxon>
        <taxon>Entomoplasmataceae</taxon>
        <taxon>Mesoplasma</taxon>
    </lineage>
</organism>
<name>A0A249SNR4_9MOLU</name>
<dbReference type="AlphaFoldDB" id="A0A249SNR4"/>
<gene>
    <name evidence="2" type="ORF">CK556_02650</name>
</gene>
<accession>A0A249SNR4</accession>
<keyword evidence="3" id="KW-1185">Reference proteome</keyword>